<keyword evidence="2 4" id="KW-0326">Glycosidase</keyword>
<dbReference type="HOGENOM" id="CLU_006451_3_1_0"/>
<gene>
    <name evidence="4" type="ORF">L336_0187</name>
</gene>
<dbReference type="PATRIC" id="fig|1332188.3.peg.187"/>
<dbReference type="KEGG" id="saal:L336_0187"/>
<dbReference type="PANTHER" id="PTHR23403">
    <property type="entry name" value="TREHALASE"/>
    <property type="match status" value="1"/>
</dbReference>
<proteinExistence type="predicted"/>
<dbReference type="EMBL" id="CP005957">
    <property type="protein sequence ID" value="AGL61896.1"/>
    <property type="molecule type" value="Genomic_DNA"/>
</dbReference>
<feature type="region of interest" description="Disordered" evidence="3">
    <location>
        <begin position="272"/>
        <end position="292"/>
    </location>
</feature>
<sequence length="536" mass="61935">MFRRILRKKQTSRRHVEKVKSTYVAVAGTLGRTPQSPEDSYGDLLKDVQVTQVLGDGKRFVDMVPKGKKIKKQYEVQRQQAGFSLKDFVDTNFEAQPILNKKSGSLPATAATAREHIRQLWPYLERTNRKQHGSLLALPYTYVVPGGRFDEQFYWDSYFIMLGLAADDKWDILLGMVRNHAYMLRKYGRIPNASRSYFLSRSQPPFFAQMIILLAKRRGRTRTYAEFLPYLLIEYRFWTHGRREAMKQSTPTLHNRLVRMPNGALLGRYFDDRHTPRPEMSREDRQTAQNISDENAKEQLYLNLRAGAESGWDFSSRWFRVADEIQSIQTTNMAAIDLNSMLYTLESTIAEAYTLIKQPLLATSFRKAAERRAETIRRYCWDESERFFCDYDTSTYNSSGRVTLAGLFPLYTKIATKEQAAFLAKRIETDFLKPGGLVTTLVTSGQQWDAPNGWAPLQWVAIHGLREYGYHELANEIRRRWLLANDLVYAKYQKMIEKYNVVHPGELGGGGEYEVQDGFGWTNGVYAALDDEGEKQ</sequence>
<evidence type="ECO:0000313" key="5">
    <source>
        <dbReference type="Proteomes" id="UP000013893"/>
    </source>
</evidence>
<name>R4PXH4_9BACT</name>
<keyword evidence="1 4" id="KW-0378">Hydrolase</keyword>
<dbReference type="InterPro" id="IPR018232">
    <property type="entry name" value="Glyco_hydro_37_CS"/>
</dbReference>
<dbReference type="EC" id="3.2.1.28" evidence="4"/>
<dbReference type="PROSITE" id="PS00928">
    <property type="entry name" value="TREHALASE_2"/>
    <property type="match status" value="1"/>
</dbReference>
<dbReference type="GO" id="GO:0004555">
    <property type="term" value="F:alpha,alpha-trehalase activity"/>
    <property type="evidence" value="ECO:0007669"/>
    <property type="project" value="UniProtKB-EC"/>
</dbReference>
<evidence type="ECO:0000256" key="1">
    <source>
        <dbReference type="ARBA" id="ARBA00022801"/>
    </source>
</evidence>
<dbReference type="InterPro" id="IPR008928">
    <property type="entry name" value="6-hairpin_glycosidase_sf"/>
</dbReference>
<dbReference type="OrthoDB" id="106887at2"/>
<dbReference type="STRING" id="1332188.L336_0187"/>
<dbReference type="RefSeq" id="WP_015641346.1">
    <property type="nucleotide sequence ID" value="NC_021219.1"/>
</dbReference>
<keyword evidence="5" id="KW-1185">Reference proteome</keyword>
<dbReference type="InterPro" id="IPR012341">
    <property type="entry name" value="6hp_glycosidase-like_sf"/>
</dbReference>
<dbReference type="Proteomes" id="UP000013893">
    <property type="component" value="Chromosome"/>
</dbReference>
<dbReference type="AlphaFoldDB" id="R4PXH4"/>
<protein>
    <submittedName>
        <fullName evidence="4">Putative periplasmic trehalase</fullName>
        <ecNumber evidence="4">3.2.1.28</ecNumber>
    </submittedName>
</protein>
<dbReference type="Gene3D" id="1.50.10.10">
    <property type="match status" value="1"/>
</dbReference>
<accession>R4PXH4</accession>
<reference evidence="4 5" key="1">
    <citation type="journal article" date="2013" name="Nat. Biotechnol.">
        <title>Genome sequences of rare, uncultured bacteria obtained by differential coverage binning of multiple metagenomes.</title>
        <authorList>
            <person name="Albertsen M."/>
            <person name="Hugenholtz P."/>
            <person name="Skarshewski A."/>
            <person name="Nielsen K.L."/>
            <person name="Tyson G.W."/>
            <person name="Nielsen P.H."/>
        </authorList>
    </citation>
    <scope>NUCLEOTIDE SEQUENCE [LARGE SCALE GENOMIC DNA]</scope>
    <source>
        <strain evidence="4">TM71</strain>
    </source>
</reference>
<feature type="compositionally biased region" description="Basic and acidic residues" evidence="3">
    <location>
        <begin position="272"/>
        <end position="286"/>
    </location>
</feature>
<evidence type="ECO:0000256" key="3">
    <source>
        <dbReference type="SAM" id="MobiDB-lite"/>
    </source>
</evidence>
<dbReference type="InterPro" id="IPR001661">
    <property type="entry name" value="Glyco_hydro_37"/>
</dbReference>
<dbReference type="Pfam" id="PF01204">
    <property type="entry name" value="Trehalase"/>
    <property type="match status" value="1"/>
</dbReference>
<organism evidence="4 5">
    <name type="scientific">Candidatus Saccharimonas aalborgensis</name>
    <dbReference type="NCBI Taxonomy" id="1332188"/>
    <lineage>
        <taxon>Bacteria</taxon>
        <taxon>Candidatus Saccharimonadota</taxon>
        <taxon>Candidatus Saccharimonadia</taxon>
        <taxon>Candidatus Saccharimonadales</taxon>
        <taxon>Candidatus Saccharimonadaceae</taxon>
        <taxon>Candidatus Saccharimonas</taxon>
    </lineage>
</organism>
<dbReference type="SUPFAM" id="SSF48208">
    <property type="entry name" value="Six-hairpin glycosidases"/>
    <property type="match status" value="1"/>
</dbReference>
<dbReference type="GO" id="GO:0005993">
    <property type="term" value="P:trehalose catabolic process"/>
    <property type="evidence" value="ECO:0007669"/>
    <property type="project" value="TreeGrafter"/>
</dbReference>
<evidence type="ECO:0000256" key="2">
    <source>
        <dbReference type="ARBA" id="ARBA00023295"/>
    </source>
</evidence>
<dbReference type="PANTHER" id="PTHR23403:SF1">
    <property type="entry name" value="TREHALASE"/>
    <property type="match status" value="1"/>
</dbReference>
<evidence type="ECO:0000313" key="4">
    <source>
        <dbReference type="EMBL" id="AGL61896.1"/>
    </source>
</evidence>
<dbReference type="PRINTS" id="PR00744">
    <property type="entry name" value="GLHYDRLASE37"/>
</dbReference>